<dbReference type="Gene3D" id="3.30.365.10">
    <property type="entry name" value="Aldehyde oxidase/xanthine dehydrogenase, molybdopterin binding domain"/>
    <property type="match status" value="4"/>
</dbReference>
<dbReference type="Pfam" id="PF02738">
    <property type="entry name" value="MoCoBD_1"/>
    <property type="match status" value="1"/>
</dbReference>
<dbReference type="Pfam" id="PF20256">
    <property type="entry name" value="MoCoBD_2"/>
    <property type="match status" value="1"/>
</dbReference>
<evidence type="ECO:0000259" key="1">
    <source>
        <dbReference type="SMART" id="SM01008"/>
    </source>
</evidence>
<dbReference type="OrthoDB" id="9759099at2"/>
<dbReference type="Pfam" id="PF01315">
    <property type="entry name" value="Ald_Xan_dh_C"/>
    <property type="match status" value="1"/>
</dbReference>
<dbReference type="EMBL" id="AP012051">
    <property type="protein sequence ID" value="BAL80846.1"/>
    <property type="molecule type" value="Genomic_DNA"/>
</dbReference>
<dbReference type="PANTHER" id="PTHR11908">
    <property type="entry name" value="XANTHINE DEHYDROGENASE"/>
    <property type="match status" value="1"/>
</dbReference>
<dbReference type="Proteomes" id="UP000004793">
    <property type="component" value="Chromosome"/>
</dbReference>
<dbReference type="InterPro" id="IPR008274">
    <property type="entry name" value="AldOxase/xan_DH_MoCoBD1"/>
</dbReference>
<dbReference type="AlphaFoldDB" id="A0A7U6GEE8"/>
<dbReference type="InterPro" id="IPR037165">
    <property type="entry name" value="AldOxase/xan_DH_Mopterin-bd_sf"/>
</dbReference>
<sequence>MKELELKYVGHEATRLDGLEKITGTAKYVDDIDLGPATLYVSILRSPYAHATIKKIDTSKAEALDGVYAVVTGKDFPYRYGLYLKDNYVFPLDRVRYVGQHVAAVIAATQEIADEAVKLIEIEYEPLPVIQDPLVAIKEDAPLIHPELGNYEVVPWLYPQPGTNIAHVRKIRKGNVEEAFKEADYILEDWYIVPHVVHAPIETHVSAALYTPDGRLTMWNSSQSPHTQRNIIARSFKLKHKDIRVIAPYVGGGFGGKAGVNMEVVAAACALKVPGHPVKIRYTRKEEFYDTSMRQELHAYIKMGVKKDGTIVALKHQLYWDVGASAEYGSNVVNATGFSAIGPYRIPNVWIDSFAIYTNRPPCGAYRGFGYSEFHFGLESHMDRVAKALGIDPVEFRKKNAIQEGDTVAYGVEMGPTGILQCIDEVAKAIEWGKPSEQPKESHKVRAKGFAAVWKAPAMPANESSAAFIKFSEDGSINVLVSGMELGQGFLTAMAKIAAEELSLPLEKIRVELPDTDRNPYEWQTVASHVTWSCGNAVRRAAIDAKEQILDVISRAYYIEKANLYLENGKVKCYTKPDFEVPFESFVIDGVQMPDGTYRGGPILGRGSFMPEFTSAKVNPETGQGGHPNVHYTTGAGAVEIEIDTETGRIRVIRMAEAFDAGKAINPDIVKQQIEGGFVQGLGTALWEEVKFAEDGRILNPNFTDYKIPTALDVPREMHPIIVEVPQPDGPFGARGIAEHTMIPVMPAVANAVENALGIRIKNPPITAEKIIKALNEKNS</sequence>
<dbReference type="RefSeq" id="WP_014453249.1">
    <property type="nucleotide sequence ID" value="NC_017096.1"/>
</dbReference>
<dbReference type="PANTHER" id="PTHR11908:SF157">
    <property type="entry name" value="XANTHINE DEHYDROGENASE SUBUNIT D-RELATED"/>
    <property type="match status" value="1"/>
</dbReference>
<protein>
    <submittedName>
        <fullName evidence="2">Oxidoreductase molybdopterin-binding subunit</fullName>
    </submittedName>
</protein>
<dbReference type="InterPro" id="IPR016208">
    <property type="entry name" value="Ald_Oxase/xanthine_DH-like"/>
</dbReference>
<keyword evidence="3" id="KW-1185">Reference proteome</keyword>
<dbReference type="KEGG" id="cex:CSE_07200"/>
<name>A0A7U6GEE8_CALEA</name>
<reference evidence="2 3" key="1">
    <citation type="submission" date="2011-01" db="EMBL/GenBank/DDBJ databases">
        <title>Whole genome sequence of Caldisericum exile AZM16c01.</title>
        <authorList>
            <person name="Narita-Yamada S."/>
            <person name="Kawakoshi A."/>
            <person name="Nakamura S."/>
            <person name="Sasagawa M."/>
            <person name="Fukada J."/>
            <person name="Sekine M."/>
            <person name="Kato Y."/>
            <person name="Fukai R."/>
            <person name="Sasaki K."/>
            <person name="Hanamaki A."/>
            <person name="Narita H."/>
            <person name="Konno Y."/>
            <person name="Mori K."/>
            <person name="Yamazaki S."/>
            <person name="Suzuki K."/>
            <person name="Fujita N."/>
        </authorList>
    </citation>
    <scope>NUCLEOTIDE SEQUENCE [LARGE SCALE GENOMIC DNA]</scope>
    <source>
        <strain evidence="3">DSM 21853 / NBRC 104410 / AZM16c01</strain>
    </source>
</reference>
<dbReference type="InterPro" id="IPR046867">
    <property type="entry name" value="AldOxase/xan_DH_MoCoBD2"/>
</dbReference>
<dbReference type="GO" id="GO:0016491">
    <property type="term" value="F:oxidoreductase activity"/>
    <property type="evidence" value="ECO:0007669"/>
    <property type="project" value="InterPro"/>
</dbReference>
<dbReference type="InterPro" id="IPR036856">
    <property type="entry name" value="Ald_Oxase/Xan_DH_a/b_sf"/>
</dbReference>
<feature type="domain" description="Aldehyde oxidase/xanthine dehydrogenase a/b hammerhead" evidence="1">
    <location>
        <begin position="23"/>
        <end position="128"/>
    </location>
</feature>
<accession>A0A7U6GEE8</accession>
<dbReference type="SUPFAM" id="SSF54665">
    <property type="entry name" value="CO dehydrogenase molybdoprotein N-domain-like"/>
    <property type="match status" value="1"/>
</dbReference>
<evidence type="ECO:0000313" key="2">
    <source>
        <dbReference type="EMBL" id="BAL80846.1"/>
    </source>
</evidence>
<dbReference type="Gene3D" id="3.90.1170.50">
    <property type="entry name" value="Aldehyde oxidase/xanthine dehydrogenase, a/b hammerhead"/>
    <property type="match status" value="1"/>
</dbReference>
<organism evidence="2 3">
    <name type="scientific">Caldisericum exile (strain DSM 21853 / NBRC 104410 / AZM16c01)</name>
    <dbReference type="NCBI Taxonomy" id="511051"/>
    <lineage>
        <taxon>Bacteria</taxon>
        <taxon>Pseudomonadati</taxon>
        <taxon>Caldisericota/Cryosericota group</taxon>
        <taxon>Caldisericota</taxon>
        <taxon>Caldisericia</taxon>
        <taxon>Caldisericales</taxon>
        <taxon>Caldisericaceae</taxon>
        <taxon>Caldisericum</taxon>
    </lineage>
</organism>
<dbReference type="InterPro" id="IPR000674">
    <property type="entry name" value="Ald_Oxase/Xan_DH_a/b"/>
</dbReference>
<dbReference type="SMART" id="SM01008">
    <property type="entry name" value="Ald_Xan_dh_C"/>
    <property type="match status" value="1"/>
</dbReference>
<dbReference type="SUPFAM" id="SSF56003">
    <property type="entry name" value="Molybdenum cofactor-binding domain"/>
    <property type="match status" value="1"/>
</dbReference>
<proteinExistence type="predicted"/>
<gene>
    <name evidence="2" type="ordered locus">CSE_07200</name>
</gene>
<dbReference type="GO" id="GO:0005506">
    <property type="term" value="F:iron ion binding"/>
    <property type="evidence" value="ECO:0007669"/>
    <property type="project" value="InterPro"/>
</dbReference>
<evidence type="ECO:0000313" key="3">
    <source>
        <dbReference type="Proteomes" id="UP000004793"/>
    </source>
</evidence>